<proteinExistence type="predicted"/>
<dbReference type="GO" id="GO:0043138">
    <property type="term" value="F:3'-5' DNA helicase activity"/>
    <property type="evidence" value="ECO:0007669"/>
    <property type="project" value="TreeGrafter"/>
</dbReference>
<dbReference type="Pfam" id="PF13245">
    <property type="entry name" value="AAA_19"/>
    <property type="match status" value="1"/>
</dbReference>
<protein>
    <recommendedName>
        <fullName evidence="1">DNA 3'-5' helicase II</fullName>
    </recommendedName>
</protein>
<name>A0A0S2TFU3_9GAMM</name>
<dbReference type="InterPro" id="IPR000212">
    <property type="entry name" value="DNA_helicase_UvrD/REP"/>
</dbReference>
<dbReference type="Proteomes" id="UP000055136">
    <property type="component" value="Chromosome"/>
</dbReference>
<sequence length="581" mass="66243">MAEVVGHFNPAKEAGERALTNVYGCLERKESFLVEAGAGAGKTYALVKALHFLIDRYQHTFPQRHQKIACITFTNVAKEEIVARTDRSPLIYCNTIHAFCWSLISGFQRQLRELLPKLRHWSDRISEVGDFGERAVEYELGHRSINDRRVSIHHDDVIVLTITLMDNAKFRRIMREKYPIILIDEYQDTDADWIDSIKSHFLGQEGAPQFGFFGDHWQKIYGDGCGKIEHPSLTVVGVQANFRSVSTIVDCLNRMRPELPQHVVDPNEQGDVHIFHTNTWKGGRQTGGHWGGDLPSEAADRALQMVVDRLAEENWDLSPESTKILMLTHRVLASKQGYHSIPTVFTFNDSFTNKEHPHIAYFTDCLEPACEAYLSRKYGEMFRALGSNVPAVRAQADKKKWSEAMGKLIELRDRGTVGDVVDYLLAVRRPRLPDAVERLERELRELNPEAGEEVPRALKELGDLRAVAYQEIVALCRYLSGHSPFETKHGVKGSEFENVLVVVGRGWNRYNFNEMLELAGQGANIPANKQDSFERNRNLFYVTCSRPKRRLTILFTQQLSNVAMQTVRNWFGNDAIEALNF</sequence>
<dbReference type="Gene3D" id="3.40.50.300">
    <property type="entry name" value="P-loop containing nucleotide triphosphate hydrolases"/>
    <property type="match status" value="2"/>
</dbReference>
<gene>
    <name evidence="2" type="ORF">Tel_13050</name>
</gene>
<keyword evidence="2" id="KW-0547">Nucleotide-binding</keyword>
<dbReference type="KEGG" id="tee:Tel_13050"/>
<keyword evidence="3" id="KW-1185">Reference proteome</keyword>
<dbReference type="GO" id="GO:0005524">
    <property type="term" value="F:ATP binding"/>
    <property type="evidence" value="ECO:0007669"/>
    <property type="project" value="InterPro"/>
</dbReference>
<keyword evidence="2" id="KW-0378">Hydrolase</keyword>
<evidence type="ECO:0000256" key="1">
    <source>
        <dbReference type="ARBA" id="ARBA00034923"/>
    </source>
</evidence>
<keyword evidence="2" id="KW-0067">ATP-binding</keyword>
<reference evidence="2" key="1">
    <citation type="submission" date="2015-10" db="EMBL/GenBank/DDBJ databases">
        <title>Description of Candidatus Tenderia electrophaga gen. nov, sp. nov., an Uncultivated Electroautotroph from a Biocathode Enrichment.</title>
        <authorList>
            <person name="Eddie B.J."/>
            <person name="Malanoski A.P."/>
            <person name="Wang Z."/>
            <person name="Hall R.J."/>
            <person name="Oh S.D."/>
            <person name="Heiner C."/>
            <person name="Lin B."/>
            <person name="Strycharz-Glaven S.M."/>
        </authorList>
    </citation>
    <scope>NUCLEOTIDE SEQUENCE [LARGE SCALE GENOMIC DNA]</scope>
    <source>
        <strain evidence="2">NRL1</strain>
    </source>
</reference>
<evidence type="ECO:0000313" key="2">
    <source>
        <dbReference type="EMBL" id="ALP53988.1"/>
    </source>
</evidence>
<dbReference type="SUPFAM" id="SSF52540">
    <property type="entry name" value="P-loop containing nucleoside triphosphate hydrolases"/>
    <property type="match status" value="1"/>
</dbReference>
<accession>A0A0S2TFU3</accession>
<dbReference type="AlphaFoldDB" id="A0A0S2TFU3"/>
<dbReference type="GO" id="GO:0003677">
    <property type="term" value="F:DNA binding"/>
    <property type="evidence" value="ECO:0007669"/>
    <property type="project" value="InterPro"/>
</dbReference>
<evidence type="ECO:0000313" key="3">
    <source>
        <dbReference type="Proteomes" id="UP000055136"/>
    </source>
</evidence>
<organism evidence="2 3">
    <name type="scientific">Candidatus Tenderia electrophaga</name>
    <dbReference type="NCBI Taxonomy" id="1748243"/>
    <lineage>
        <taxon>Bacteria</taxon>
        <taxon>Pseudomonadati</taxon>
        <taxon>Pseudomonadota</taxon>
        <taxon>Gammaproteobacteria</taxon>
        <taxon>Candidatus Tenderiales</taxon>
        <taxon>Candidatus Tenderiaceae</taxon>
        <taxon>Candidatus Tenderia</taxon>
    </lineage>
</organism>
<dbReference type="PANTHER" id="PTHR11070:SF2">
    <property type="entry name" value="ATP-DEPENDENT DNA HELICASE SRS2"/>
    <property type="match status" value="1"/>
</dbReference>
<dbReference type="PANTHER" id="PTHR11070">
    <property type="entry name" value="UVRD / RECB / PCRA DNA HELICASE FAMILY MEMBER"/>
    <property type="match status" value="1"/>
</dbReference>
<keyword evidence="2" id="KW-0347">Helicase</keyword>
<dbReference type="STRING" id="1748243.Tel_13050"/>
<dbReference type="EMBL" id="CP013099">
    <property type="protein sequence ID" value="ALP53988.1"/>
    <property type="molecule type" value="Genomic_DNA"/>
</dbReference>
<dbReference type="InterPro" id="IPR027417">
    <property type="entry name" value="P-loop_NTPase"/>
</dbReference>
<dbReference type="GO" id="GO:0000725">
    <property type="term" value="P:recombinational repair"/>
    <property type="evidence" value="ECO:0007669"/>
    <property type="project" value="TreeGrafter"/>
</dbReference>